<evidence type="ECO:0000256" key="7">
    <source>
        <dbReference type="ARBA" id="ARBA00023136"/>
    </source>
</evidence>
<evidence type="ECO:0000313" key="10">
    <source>
        <dbReference type="EMBL" id="ELS50330.1"/>
    </source>
</evidence>
<dbReference type="Proteomes" id="UP000011205">
    <property type="component" value="Unassembled WGS sequence"/>
</dbReference>
<dbReference type="AlphaFoldDB" id="L8P1G2"/>
<feature type="domain" description="Major facilitator superfamily (MFS) profile" evidence="9">
    <location>
        <begin position="1"/>
        <end position="369"/>
    </location>
</feature>
<feature type="transmembrane region" description="Helical" evidence="8">
    <location>
        <begin position="188"/>
        <end position="213"/>
    </location>
</feature>
<dbReference type="GO" id="GO:0005886">
    <property type="term" value="C:plasma membrane"/>
    <property type="evidence" value="ECO:0007669"/>
    <property type="project" value="UniProtKB-SubCell"/>
</dbReference>
<dbReference type="PANTHER" id="PTHR43124:SF3">
    <property type="entry name" value="CHLORAMPHENICOL EFFLUX PUMP RV0191"/>
    <property type="match status" value="1"/>
</dbReference>
<feature type="transmembrane region" description="Helical" evidence="8">
    <location>
        <begin position="225"/>
        <end position="242"/>
    </location>
</feature>
<dbReference type="GO" id="GO:0042910">
    <property type="term" value="F:xenobiotic transmembrane transporter activity"/>
    <property type="evidence" value="ECO:0007669"/>
    <property type="project" value="InterPro"/>
</dbReference>
<feature type="transmembrane region" description="Helical" evidence="8">
    <location>
        <begin position="279"/>
        <end position="298"/>
    </location>
</feature>
<comment type="subcellular location">
    <subcellularLocation>
        <location evidence="1">Cell membrane</location>
        <topology evidence="1">Multi-pass membrane protein</topology>
    </subcellularLocation>
</comment>
<evidence type="ECO:0000313" key="11">
    <source>
        <dbReference type="Proteomes" id="UP000011205"/>
    </source>
</evidence>
<dbReference type="InterPro" id="IPR036259">
    <property type="entry name" value="MFS_trans_sf"/>
</dbReference>
<feature type="transmembrane region" description="Helical" evidence="8">
    <location>
        <begin position="344"/>
        <end position="365"/>
    </location>
</feature>
<dbReference type="NCBIfam" id="TIGR00710">
    <property type="entry name" value="efflux_Bcr_CflA"/>
    <property type="match status" value="1"/>
</dbReference>
<dbReference type="InterPro" id="IPR005829">
    <property type="entry name" value="Sugar_transporter_CS"/>
</dbReference>
<comment type="similarity">
    <text evidence="2">Belongs to the major facilitator superfamily. Bcr/CmlA family.</text>
</comment>
<feature type="transmembrane region" description="Helical" evidence="8">
    <location>
        <begin position="318"/>
        <end position="338"/>
    </location>
</feature>
<dbReference type="PANTHER" id="PTHR43124">
    <property type="entry name" value="PURINE EFFLUX PUMP PBUE"/>
    <property type="match status" value="1"/>
</dbReference>
<dbReference type="EMBL" id="AMLP01000285">
    <property type="protein sequence ID" value="ELS50330.1"/>
    <property type="molecule type" value="Genomic_DNA"/>
</dbReference>
<dbReference type="CDD" id="cd17320">
    <property type="entry name" value="MFS_MdfA_MDR_like"/>
    <property type="match status" value="1"/>
</dbReference>
<sequence length="379" mass="37921">MYVPGLPEMARALGTSSAGTQLTLTAFLVGVIVGQLVLGPMSDMVGRRPVLLLGTSAFAVFSLGCALAPTIGTMTVLRFGQGVAGAAGIVVGRAVVVDLFHGPRLSRVYAALSGIGALGPVLAPVLGGALLAAAPWRFVFVALALAGAVLTLGIVRGVPESLPHGRRTQGGVSGMLGAAGAVAGRPAVLVPVLTMGCTGAATFAYIAGATFVLHDVLHLSPAMNSVVYGVNALGNLGASLLYGRLARRHRPETLTVVGAAAGLAGQLVLLVLASTGSSGLWGTWLCLLVSVSSFGFLFPSLTTVGQSRGRDAPGATSALLGAAQFAFGAAAAPLVGLFGPRDAVPMALVMGAFLALATVGAIVCLRQNPAEPMRGTEPR</sequence>
<name>L8P1G2_STRVR</name>
<dbReference type="PATRIC" id="fig|1160705.3.peg.8602"/>
<feature type="transmembrane region" description="Helical" evidence="8">
    <location>
        <begin position="50"/>
        <end position="71"/>
    </location>
</feature>
<protein>
    <submittedName>
        <fullName evidence="10">Putative Bcr/CflA family drug resistance transporter</fullName>
    </submittedName>
</protein>
<evidence type="ECO:0000256" key="4">
    <source>
        <dbReference type="ARBA" id="ARBA00022475"/>
    </source>
</evidence>
<feature type="transmembrane region" description="Helical" evidence="8">
    <location>
        <begin position="77"/>
        <end position="96"/>
    </location>
</feature>
<feature type="transmembrane region" description="Helical" evidence="8">
    <location>
        <begin position="254"/>
        <end position="273"/>
    </location>
</feature>
<evidence type="ECO:0000256" key="3">
    <source>
        <dbReference type="ARBA" id="ARBA00022448"/>
    </source>
</evidence>
<dbReference type="PROSITE" id="PS50850">
    <property type="entry name" value="MFS"/>
    <property type="match status" value="1"/>
</dbReference>
<keyword evidence="5 8" id="KW-0812">Transmembrane</keyword>
<feature type="transmembrane region" description="Helical" evidence="8">
    <location>
        <begin position="20"/>
        <end position="38"/>
    </location>
</feature>
<evidence type="ECO:0000256" key="8">
    <source>
        <dbReference type="SAM" id="Phobius"/>
    </source>
</evidence>
<evidence type="ECO:0000256" key="1">
    <source>
        <dbReference type="ARBA" id="ARBA00004651"/>
    </source>
</evidence>
<evidence type="ECO:0000256" key="5">
    <source>
        <dbReference type="ARBA" id="ARBA00022692"/>
    </source>
</evidence>
<comment type="caution">
    <text evidence="10">The sequence shown here is derived from an EMBL/GenBank/DDBJ whole genome shotgun (WGS) entry which is preliminary data.</text>
</comment>
<dbReference type="SUPFAM" id="SSF103473">
    <property type="entry name" value="MFS general substrate transporter"/>
    <property type="match status" value="1"/>
</dbReference>
<reference evidence="10 11" key="1">
    <citation type="journal article" date="2013" name="Genome Announc.">
        <title>Draft Genome Sequence of Streptomyces viridochromogenes Strain Tu57, Producer of Avilamycin.</title>
        <authorList>
            <person name="Gruning B.A."/>
            <person name="Erxleben A."/>
            <person name="Hahnlein A."/>
            <person name="Gunther S."/>
        </authorList>
    </citation>
    <scope>NUCLEOTIDE SEQUENCE [LARGE SCALE GENOMIC DNA]</scope>
    <source>
        <strain evidence="10 11">Tue57</strain>
    </source>
</reference>
<evidence type="ECO:0000259" key="9">
    <source>
        <dbReference type="PROSITE" id="PS50850"/>
    </source>
</evidence>
<keyword evidence="6 8" id="KW-1133">Transmembrane helix</keyword>
<dbReference type="GO" id="GO:1990961">
    <property type="term" value="P:xenobiotic detoxification by transmembrane export across the plasma membrane"/>
    <property type="evidence" value="ECO:0007669"/>
    <property type="project" value="InterPro"/>
</dbReference>
<evidence type="ECO:0000256" key="2">
    <source>
        <dbReference type="ARBA" id="ARBA00006236"/>
    </source>
</evidence>
<dbReference type="PROSITE" id="PS00216">
    <property type="entry name" value="SUGAR_TRANSPORT_1"/>
    <property type="match status" value="1"/>
</dbReference>
<feature type="transmembrane region" description="Helical" evidence="8">
    <location>
        <begin position="138"/>
        <end position="158"/>
    </location>
</feature>
<feature type="transmembrane region" description="Helical" evidence="8">
    <location>
        <begin position="108"/>
        <end position="132"/>
    </location>
</feature>
<dbReference type="InterPro" id="IPR011701">
    <property type="entry name" value="MFS"/>
</dbReference>
<evidence type="ECO:0000256" key="6">
    <source>
        <dbReference type="ARBA" id="ARBA00022989"/>
    </source>
</evidence>
<dbReference type="InterPro" id="IPR020846">
    <property type="entry name" value="MFS_dom"/>
</dbReference>
<gene>
    <name evidence="10" type="ORF">STVIR_8704</name>
</gene>
<dbReference type="Gene3D" id="1.20.1720.10">
    <property type="entry name" value="Multidrug resistance protein D"/>
    <property type="match status" value="1"/>
</dbReference>
<keyword evidence="3" id="KW-0813">Transport</keyword>
<organism evidence="10 11">
    <name type="scientific">Streptomyces viridochromogenes Tue57</name>
    <dbReference type="NCBI Taxonomy" id="1160705"/>
    <lineage>
        <taxon>Bacteria</taxon>
        <taxon>Bacillati</taxon>
        <taxon>Actinomycetota</taxon>
        <taxon>Actinomycetes</taxon>
        <taxon>Kitasatosporales</taxon>
        <taxon>Streptomycetaceae</taxon>
        <taxon>Streptomyces</taxon>
    </lineage>
</organism>
<keyword evidence="4" id="KW-1003">Cell membrane</keyword>
<dbReference type="InterPro" id="IPR050189">
    <property type="entry name" value="MFS_Efflux_Transporters"/>
</dbReference>
<accession>L8P1G2</accession>
<proteinExistence type="inferred from homology"/>
<keyword evidence="7 8" id="KW-0472">Membrane</keyword>
<dbReference type="Pfam" id="PF07690">
    <property type="entry name" value="MFS_1"/>
    <property type="match status" value="1"/>
</dbReference>
<dbReference type="InterPro" id="IPR004812">
    <property type="entry name" value="Efflux_drug-R_Bcr/CmlA"/>
</dbReference>